<evidence type="ECO:0000313" key="12">
    <source>
        <dbReference type="Proteomes" id="UP000466024"/>
    </source>
</evidence>
<dbReference type="InterPro" id="IPR036615">
    <property type="entry name" value="Mur_ligase_C_dom_sf"/>
</dbReference>
<feature type="domain" description="Mur ligase C-terminal" evidence="9">
    <location>
        <begin position="323"/>
        <end position="439"/>
    </location>
</feature>
<dbReference type="Gene3D" id="3.40.50.720">
    <property type="entry name" value="NAD(P)-binding Rossmann-like Domain"/>
    <property type="match status" value="1"/>
</dbReference>
<comment type="function">
    <text evidence="7 8">Cell wall formation. Catalyzes the addition of glutamate to the nucleotide precursor UDP-N-acetylmuramoyl-L-alanine (UMA).</text>
</comment>
<keyword evidence="7 8" id="KW-0131">Cell cycle</keyword>
<dbReference type="GO" id="GO:0071555">
    <property type="term" value="P:cell wall organization"/>
    <property type="evidence" value="ECO:0007669"/>
    <property type="project" value="UniProtKB-KW"/>
</dbReference>
<dbReference type="SUPFAM" id="SSF53244">
    <property type="entry name" value="MurD-like peptide ligases, peptide-binding domain"/>
    <property type="match status" value="1"/>
</dbReference>
<name>A0A640WJY5_9GAMM</name>
<keyword evidence="6 7" id="KW-0067">ATP-binding</keyword>
<keyword evidence="7 8" id="KW-0961">Cell wall biogenesis/degradation</keyword>
<sequence length="472" mass="49396">MSDSLSAESGIRSTGGSSAPGAPPILVVGVGISGRAIARFLDSRGERFMVADTRAAPPGLEAFRAAYPEVELYLGGLESLDLKAFSEIVVSPGIDLERAGLGAVRDRVVGEISLFARHCEAPIVAITGSNAKSTVTTLVGEMARQAGRRVAVGGNLGAAALDLLIDHADAELFVLELSSFQLETLAGLGAICAAFLNLSADHLDRHGDMQGYRRAKARIFEGAAHAVVNADDSATWPEQESLSCERFTTHSPRDSEWGISSVAGETDEWLYHGRQPLMPVGELRLAGRHNHANALAAMAIGHVVGISPGVMRGVLSRFSGLPHRGEIVAEHGGVRWINDSKGTNVGATLAAIAGVGETLTGKLVWLGGGVGKGADFTPLAEPLARYAREAIVFGQDAPQLAAALEPQVTTWRVDTLADAMRRAASIAEPGDCVLLSPACASLDQFPNYLARGEAFRALLDQGQLGQGQEAAC</sequence>
<dbReference type="Gene3D" id="3.90.190.20">
    <property type="entry name" value="Mur ligase, C-terminal domain"/>
    <property type="match status" value="1"/>
</dbReference>
<dbReference type="GO" id="GO:0005737">
    <property type="term" value="C:cytoplasm"/>
    <property type="evidence" value="ECO:0007669"/>
    <property type="project" value="UniProtKB-SubCell"/>
</dbReference>
<evidence type="ECO:0000256" key="4">
    <source>
        <dbReference type="ARBA" id="ARBA00022598"/>
    </source>
</evidence>
<comment type="catalytic activity">
    <reaction evidence="7 8">
        <text>UDP-N-acetyl-alpha-D-muramoyl-L-alanine + D-glutamate + ATP = UDP-N-acetyl-alpha-D-muramoyl-L-alanyl-D-glutamate + ADP + phosphate + H(+)</text>
        <dbReference type="Rhea" id="RHEA:16429"/>
        <dbReference type="ChEBI" id="CHEBI:15378"/>
        <dbReference type="ChEBI" id="CHEBI:29986"/>
        <dbReference type="ChEBI" id="CHEBI:30616"/>
        <dbReference type="ChEBI" id="CHEBI:43474"/>
        <dbReference type="ChEBI" id="CHEBI:83898"/>
        <dbReference type="ChEBI" id="CHEBI:83900"/>
        <dbReference type="ChEBI" id="CHEBI:456216"/>
        <dbReference type="EC" id="6.3.2.9"/>
    </reaction>
</comment>
<dbReference type="Pfam" id="PF02875">
    <property type="entry name" value="Mur_ligase_C"/>
    <property type="match status" value="1"/>
</dbReference>
<dbReference type="InterPro" id="IPR004101">
    <property type="entry name" value="Mur_ligase_C"/>
</dbReference>
<gene>
    <name evidence="7" type="primary">murD</name>
    <name evidence="11" type="ORF">F0A16_03680</name>
</gene>
<feature type="domain" description="Mur ligase central" evidence="10">
    <location>
        <begin position="126"/>
        <end position="300"/>
    </location>
</feature>
<dbReference type="SUPFAM" id="SSF51984">
    <property type="entry name" value="MurCD N-terminal domain"/>
    <property type="match status" value="1"/>
</dbReference>
<evidence type="ECO:0000256" key="8">
    <source>
        <dbReference type="RuleBase" id="RU003664"/>
    </source>
</evidence>
<dbReference type="InterPro" id="IPR005762">
    <property type="entry name" value="MurD"/>
</dbReference>
<evidence type="ECO:0000256" key="7">
    <source>
        <dbReference type="HAMAP-Rule" id="MF_00639"/>
    </source>
</evidence>
<evidence type="ECO:0000256" key="5">
    <source>
        <dbReference type="ARBA" id="ARBA00022741"/>
    </source>
</evidence>
<comment type="subcellular location">
    <subcellularLocation>
        <location evidence="1 7 8">Cytoplasm</location>
    </subcellularLocation>
</comment>
<comment type="similarity">
    <text evidence="7">Belongs to the MurCDEF family.</text>
</comment>
<keyword evidence="3 7" id="KW-0963">Cytoplasm</keyword>
<dbReference type="SUPFAM" id="SSF53623">
    <property type="entry name" value="MurD-like peptide ligases, catalytic domain"/>
    <property type="match status" value="1"/>
</dbReference>
<dbReference type="GO" id="GO:0005524">
    <property type="term" value="F:ATP binding"/>
    <property type="evidence" value="ECO:0007669"/>
    <property type="project" value="UniProtKB-UniRule"/>
</dbReference>
<dbReference type="Proteomes" id="UP000466024">
    <property type="component" value="Unassembled WGS sequence"/>
</dbReference>
<dbReference type="EC" id="6.3.2.9" evidence="7 8"/>
<dbReference type="GO" id="GO:0051301">
    <property type="term" value="P:cell division"/>
    <property type="evidence" value="ECO:0007669"/>
    <property type="project" value="UniProtKB-KW"/>
</dbReference>
<proteinExistence type="inferred from homology"/>
<evidence type="ECO:0000259" key="10">
    <source>
        <dbReference type="Pfam" id="PF08245"/>
    </source>
</evidence>
<dbReference type="AlphaFoldDB" id="A0A640WJY5"/>
<evidence type="ECO:0000256" key="6">
    <source>
        <dbReference type="ARBA" id="ARBA00022840"/>
    </source>
</evidence>
<evidence type="ECO:0000259" key="9">
    <source>
        <dbReference type="Pfam" id="PF02875"/>
    </source>
</evidence>
<protein>
    <recommendedName>
        <fullName evidence="7 8">UDP-N-acetylmuramoylalanine--D-glutamate ligase</fullName>
        <ecNumber evidence="7 8">6.3.2.9</ecNumber>
    </recommendedName>
    <alternativeName>
        <fullName evidence="7">D-glutamic acid-adding enzyme</fullName>
    </alternativeName>
    <alternativeName>
        <fullName evidence="7">UDP-N-acetylmuramoyl-L-alanyl-D-glutamate synthetase</fullName>
    </alternativeName>
</protein>
<feature type="binding site" evidence="7">
    <location>
        <begin position="128"/>
        <end position="134"/>
    </location>
    <ligand>
        <name>ATP</name>
        <dbReference type="ChEBI" id="CHEBI:30616"/>
    </ligand>
</feature>
<keyword evidence="5 7" id="KW-0547">Nucleotide-binding</keyword>
<dbReference type="GO" id="GO:0008360">
    <property type="term" value="P:regulation of cell shape"/>
    <property type="evidence" value="ECO:0007669"/>
    <property type="project" value="UniProtKB-KW"/>
</dbReference>
<dbReference type="NCBIfam" id="TIGR01087">
    <property type="entry name" value="murD"/>
    <property type="match status" value="1"/>
</dbReference>
<dbReference type="GO" id="GO:0008764">
    <property type="term" value="F:UDP-N-acetylmuramoylalanine-D-glutamate ligase activity"/>
    <property type="evidence" value="ECO:0007669"/>
    <property type="project" value="UniProtKB-UniRule"/>
</dbReference>
<dbReference type="PANTHER" id="PTHR43692">
    <property type="entry name" value="UDP-N-ACETYLMURAMOYLALANINE--D-GLUTAMATE LIGASE"/>
    <property type="match status" value="1"/>
</dbReference>
<evidence type="ECO:0000256" key="3">
    <source>
        <dbReference type="ARBA" id="ARBA00022490"/>
    </source>
</evidence>
<comment type="caution">
    <text evidence="11">The sequence shown here is derived from an EMBL/GenBank/DDBJ whole genome shotgun (WGS) entry which is preliminary data.</text>
</comment>
<evidence type="ECO:0000256" key="2">
    <source>
        <dbReference type="ARBA" id="ARBA00004752"/>
    </source>
</evidence>
<dbReference type="GO" id="GO:0009252">
    <property type="term" value="P:peptidoglycan biosynthetic process"/>
    <property type="evidence" value="ECO:0007669"/>
    <property type="project" value="UniProtKB-UniRule"/>
</dbReference>
<evidence type="ECO:0000313" key="11">
    <source>
        <dbReference type="EMBL" id="KAA0020887.1"/>
    </source>
</evidence>
<reference evidence="11 12" key="1">
    <citation type="submission" date="2019-08" db="EMBL/GenBank/DDBJ databases">
        <title>Bioinformatics analysis of the strain L3 and L5.</title>
        <authorList>
            <person name="Li X."/>
        </authorList>
    </citation>
    <scope>NUCLEOTIDE SEQUENCE [LARGE SCALE GENOMIC DNA]</scope>
    <source>
        <strain evidence="11 12">L3</strain>
    </source>
</reference>
<dbReference type="Pfam" id="PF08245">
    <property type="entry name" value="Mur_ligase_M"/>
    <property type="match status" value="1"/>
</dbReference>
<dbReference type="PANTHER" id="PTHR43692:SF1">
    <property type="entry name" value="UDP-N-ACETYLMURAMOYLALANINE--D-GLUTAMATE LIGASE"/>
    <property type="match status" value="1"/>
</dbReference>
<dbReference type="HAMAP" id="MF_00639">
    <property type="entry name" value="MurD"/>
    <property type="match status" value="1"/>
</dbReference>
<keyword evidence="7 8" id="KW-0573">Peptidoglycan synthesis</keyword>
<dbReference type="Gene3D" id="3.40.1190.10">
    <property type="entry name" value="Mur-like, catalytic domain"/>
    <property type="match status" value="1"/>
</dbReference>
<dbReference type="InterPro" id="IPR013221">
    <property type="entry name" value="Mur_ligase_cen"/>
</dbReference>
<keyword evidence="7 8" id="KW-0133">Cell shape</keyword>
<keyword evidence="4 7" id="KW-0436">Ligase</keyword>
<comment type="pathway">
    <text evidence="2 7 8">Cell wall biogenesis; peptidoglycan biosynthesis.</text>
</comment>
<keyword evidence="12" id="KW-1185">Reference proteome</keyword>
<dbReference type="Pfam" id="PF21799">
    <property type="entry name" value="MurD-like_N"/>
    <property type="match status" value="1"/>
</dbReference>
<dbReference type="UniPathway" id="UPA00219"/>
<dbReference type="InterPro" id="IPR036565">
    <property type="entry name" value="Mur-like_cat_sf"/>
</dbReference>
<organism evidence="11 12">
    <name type="scientific">Salinicola corii</name>
    <dbReference type="NCBI Taxonomy" id="2606937"/>
    <lineage>
        <taxon>Bacteria</taxon>
        <taxon>Pseudomonadati</taxon>
        <taxon>Pseudomonadota</taxon>
        <taxon>Gammaproteobacteria</taxon>
        <taxon>Oceanospirillales</taxon>
        <taxon>Halomonadaceae</taxon>
        <taxon>Salinicola</taxon>
    </lineage>
</organism>
<dbReference type="EMBL" id="VTPX01000001">
    <property type="protein sequence ID" value="KAA0020887.1"/>
    <property type="molecule type" value="Genomic_DNA"/>
</dbReference>
<keyword evidence="7 8" id="KW-0132">Cell division</keyword>
<evidence type="ECO:0000256" key="1">
    <source>
        <dbReference type="ARBA" id="ARBA00004496"/>
    </source>
</evidence>
<accession>A0A640WJY5</accession>